<dbReference type="Pfam" id="PF19050">
    <property type="entry name" value="PhoD_2"/>
    <property type="match status" value="1"/>
</dbReference>
<organism evidence="2 3">
    <name type="scientific">Palleronia pelagia</name>
    <dbReference type="NCBI Taxonomy" id="387096"/>
    <lineage>
        <taxon>Bacteria</taxon>
        <taxon>Pseudomonadati</taxon>
        <taxon>Pseudomonadota</taxon>
        <taxon>Alphaproteobacteria</taxon>
        <taxon>Rhodobacterales</taxon>
        <taxon>Roseobacteraceae</taxon>
        <taxon>Palleronia</taxon>
    </lineage>
</organism>
<dbReference type="InterPro" id="IPR038607">
    <property type="entry name" value="PhoD-like_sf"/>
</dbReference>
<dbReference type="Gene3D" id="3.60.21.70">
    <property type="entry name" value="PhoD-like phosphatase"/>
    <property type="match status" value="1"/>
</dbReference>
<gene>
    <name evidence="2" type="ORF">SAMN04488011_103244</name>
</gene>
<dbReference type="Proteomes" id="UP000199372">
    <property type="component" value="Unassembled WGS sequence"/>
</dbReference>
<name>A0A1H8F7Z1_9RHOB</name>
<dbReference type="InterPro" id="IPR018946">
    <property type="entry name" value="PhoD-like_MPP"/>
</dbReference>
<dbReference type="EMBL" id="FOCM01000003">
    <property type="protein sequence ID" value="SEN27849.1"/>
    <property type="molecule type" value="Genomic_DNA"/>
</dbReference>
<evidence type="ECO:0000259" key="1">
    <source>
        <dbReference type="Pfam" id="PF19050"/>
    </source>
</evidence>
<dbReference type="InterPro" id="IPR043904">
    <property type="entry name" value="PhoD_2-like"/>
</dbReference>
<evidence type="ECO:0000313" key="3">
    <source>
        <dbReference type="Proteomes" id="UP000199372"/>
    </source>
</evidence>
<feature type="domain" description="PhoD-like phosphatase" evidence="1">
    <location>
        <begin position="104"/>
        <end position="316"/>
    </location>
</feature>
<proteinExistence type="predicted"/>
<sequence>MLHLRKVDERGVTLAATLVRHDGRKPPVLEADGTQVDPVRLGGAAGATMWRYDFRLPADPAASYQIDGREYRVNTRWGGDLNVAYTSCNGQEHGDLDRPEASRNAMWRQLAERNDRAPLHLLLQGGDQIYADEVTEAHPISRDWPDIDTRPQSASTLADLREALRRAFFLRYAFQSAQAGYAAVAARVPSLSMWDDHDICDGWGSLPEDILDSDVGRTLFEVARESFLMFQMGCAPDEQPPVATGSGHLSWRVDAPGVSFVAPDLRSTRRPERVMDDATWHDVTDAITGAPTGHLFLLSSVPALGPRLSIVERLMGLTHRMEKYEDDLRDQWQSRTHRAEWQRFLRLILDRHERPETPVTVLSGEIHLATRGTMDAASGPLHQLVASGISHPAPPTAFARGLGTLARFGEAPLKGHPIRLRALPGRPGIYCAQRNYLMLTRRDGVWAAAWALEKTGLTPELAL</sequence>
<evidence type="ECO:0000313" key="2">
    <source>
        <dbReference type="EMBL" id="SEN27849.1"/>
    </source>
</evidence>
<dbReference type="PANTHER" id="PTHR46689">
    <property type="entry name" value="MEMBRANE PROTEIN, PUTATIVE-RELATED"/>
    <property type="match status" value="1"/>
</dbReference>
<accession>A0A1H8F7Z1</accession>
<dbReference type="CDD" id="cd07389">
    <property type="entry name" value="MPP_PhoD"/>
    <property type="match status" value="1"/>
</dbReference>
<dbReference type="GO" id="GO:0016020">
    <property type="term" value="C:membrane"/>
    <property type="evidence" value="ECO:0007669"/>
    <property type="project" value="TreeGrafter"/>
</dbReference>
<reference evidence="3" key="1">
    <citation type="submission" date="2016-10" db="EMBL/GenBank/DDBJ databases">
        <authorList>
            <person name="Varghese N."/>
            <person name="Submissions S."/>
        </authorList>
    </citation>
    <scope>NUCLEOTIDE SEQUENCE [LARGE SCALE GENOMIC DNA]</scope>
    <source>
        <strain evidence="3">DSM 26893</strain>
    </source>
</reference>
<dbReference type="AlphaFoldDB" id="A0A1H8F7Z1"/>
<keyword evidence="3" id="KW-1185">Reference proteome</keyword>
<dbReference type="SUPFAM" id="SSF56300">
    <property type="entry name" value="Metallo-dependent phosphatases"/>
    <property type="match status" value="1"/>
</dbReference>
<dbReference type="PANTHER" id="PTHR46689:SF1">
    <property type="entry name" value="PHOD-LIKE PHOSPHATASE DOMAIN-CONTAINING PROTEIN"/>
    <property type="match status" value="1"/>
</dbReference>
<dbReference type="InterPro" id="IPR029052">
    <property type="entry name" value="Metallo-depent_PP-like"/>
</dbReference>
<protein>
    <submittedName>
        <fullName evidence="2">PhoD-like phosphatase</fullName>
    </submittedName>
</protein>